<keyword evidence="5" id="KW-1185">Reference proteome</keyword>
<feature type="region of interest" description="Disordered" evidence="3">
    <location>
        <begin position="131"/>
        <end position="180"/>
    </location>
</feature>
<evidence type="ECO:0000313" key="5">
    <source>
        <dbReference type="Proteomes" id="UP000288429"/>
    </source>
</evidence>
<feature type="compositionally biased region" description="Basic residues" evidence="3">
    <location>
        <begin position="169"/>
        <end position="180"/>
    </location>
</feature>
<sequence length="307" mass="33762">MDSNTAQCFACSGVPSISQWILCSECSGTGATWTLVACASCAASGGNAYGCRCDSGRLPGLTACSTCSGNGGHTSTLSCPACSRRPLRRSPTDSSYVTFGGQPNLDEGENINVGTSTWMYARDVRAQVANAPKPIGRRQRPHRQSPHYQKLPRQRPHRQNPCQSPCQRPHPKPCWRPRQRPLQRPNQVVYPSYFGNRELLSLQASAPIQHIPLIPGQKTTHTVNEDAGRWRAFYNDNNRQIIDVGYHDPNAGRTKSGNYEFTLGHFYSQNVDSEADACEQNMELDGSKAGDDIEDPNSTEDQSMSDL</sequence>
<keyword evidence="1" id="KW-0540">Nuclease</keyword>
<dbReference type="GO" id="GO:0016787">
    <property type="term" value="F:hydrolase activity"/>
    <property type="evidence" value="ECO:0007669"/>
    <property type="project" value="UniProtKB-KW"/>
</dbReference>
<evidence type="ECO:0000256" key="2">
    <source>
        <dbReference type="ARBA" id="ARBA00022801"/>
    </source>
</evidence>
<dbReference type="InterPro" id="IPR016191">
    <property type="entry name" value="Ribonuclease/ribotoxin"/>
</dbReference>
<gene>
    <name evidence="4" type="ORF">CDV31_009319</name>
</gene>
<reference evidence="4 5" key="1">
    <citation type="submission" date="2017-06" db="EMBL/GenBank/DDBJ databases">
        <title>Cmopartive genomic analysis of Ambrosia Fusariam Clade fungi.</title>
        <authorList>
            <person name="Stajich J.E."/>
            <person name="Carrillo J."/>
            <person name="Kijimoto T."/>
            <person name="Eskalen A."/>
            <person name="O'Donnell K."/>
            <person name="Kasson M."/>
        </authorList>
    </citation>
    <scope>NUCLEOTIDE SEQUENCE [LARGE SCALE GENOMIC DNA]</scope>
    <source>
        <strain evidence="4 5">NRRL 20438</strain>
    </source>
</reference>
<organism evidence="4 5">
    <name type="scientific">Fusarium ambrosium</name>
    <dbReference type="NCBI Taxonomy" id="131363"/>
    <lineage>
        <taxon>Eukaryota</taxon>
        <taxon>Fungi</taxon>
        <taxon>Dikarya</taxon>
        <taxon>Ascomycota</taxon>
        <taxon>Pezizomycotina</taxon>
        <taxon>Sordariomycetes</taxon>
        <taxon>Hypocreomycetidae</taxon>
        <taxon>Hypocreales</taxon>
        <taxon>Nectriaceae</taxon>
        <taxon>Fusarium</taxon>
        <taxon>Fusarium solani species complex</taxon>
    </lineage>
</organism>
<dbReference type="GO" id="GO:0004540">
    <property type="term" value="F:RNA nuclease activity"/>
    <property type="evidence" value="ECO:0007669"/>
    <property type="project" value="InterPro"/>
</dbReference>
<evidence type="ECO:0000256" key="1">
    <source>
        <dbReference type="ARBA" id="ARBA00022722"/>
    </source>
</evidence>
<feature type="region of interest" description="Disordered" evidence="3">
    <location>
        <begin position="281"/>
        <end position="307"/>
    </location>
</feature>
<evidence type="ECO:0000313" key="4">
    <source>
        <dbReference type="EMBL" id="RSM05985.1"/>
    </source>
</evidence>
<dbReference type="Proteomes" id="UP000288429">
    <property type="component" value="Unassembled WGS sequence"/>
</dbReference>
<name>A0A428TVC8_9HYPO</name>
<dbReference type="EMBL" id="NIZV01000131">
    <property type="protein sequence ID" value="RSM05985.1"/>
    <property type="molecule type" value="Genomic_DNA"/>
</dbReference>
<accession>A0A428TVC8</accession>
<comment type="caution">
    <text evidence="4">The sequence shown here is derived from an EMBL/GenBank/DDBJ whole genome shotgun (WGS) entry which is preliminary data.</text>
</comment>
<dbReference type="AlphaFoldDB" id="A0A428TVC8"/>
<proteinExistence type="predicted"/>
<dbReference type="GO" id="GO:0003723">
    <property type="term" value="F:RNA binding"/>
    <property type="evidence" value="ECO:0007669"/>
    <property type="project" value="InterPro"/>
</dbReference>
<protein>
    <submittedName>
        <fullName evidence="4">Uncharacterized protein</fullName>
    </submittedName>
</protein>
<feature type="compositionally biased region" description="Basic residues" evidence="3">
    <location>
        <begin position="135"/>
        <end position="158"/>
    </location>
</feature>
<dbReference type="SUPFAM" id="SSF53933">
    <property type="entry name" value="Microbial ribonucleases"/>
    <property type="match status" value="1"/>
</dbReference>
<keyword evidence="2" id="KW-0378">Hydrolase</keyword>
<evidence type="ECO:0000256" key="3">
    <source>
        <dbReference type="SAM" id="MobiDB-lite"/>
    </source>
</evidence>